<dbReference type="InterPro" id="IPR023087">
    <property type="entry name" value="Flg_Motor_Flig_C"/>
</dbReference>
<dbReference type="GO" id="GO:0005886">
    <property type="term" value="C:plasma membrane"/>
    <property type="evidence" value="ECO:0007669"/>
    <property type="project" value="UniProtKB-SubCell"/>
</dbReference>
<gene>
    <name evidence="14" type="primary">fliG_1</name>
    <name evidence="15" type="ORF">A4A58_03800</name>
    <name evidence="14" type="ORF">PROKKA_00772</name>
</gene>
<dbReference type="Gene3D" id="1.10.220.30">
    <property type="match status" value="3"/>
</dbReference>
<reference evidence="15 16" key="2">
    <citation type="submission" date="2016-03" db="EMBL/GenBank/DDBJ databases">
        <title>Microsymbionts genomes from the relict species Vavilovia formosa (Stev.) Fed.</title>
        <authorList>
            <person name="Kopat V."/>
            <person name="Chirak E."/>
            <person name="Kimeklis A."/>
            <person name="Andronov E."/>
        </authorList>
    </citation>
    <scope>NUCLEOTIDE SEQUENCE [LARGE SCALE GENOMIC DNA]</scope>
    <source>
        <strain evidence="15 16">Vaf07</strain>
    </source>
</reference>
<keyword evidence="5" id="KW-1003">Cell membrane</keyword>
<keyword evidence="9" id="KW-0975">Bacterial flagellum</keyword>
<dbReference type="Pfam" id="PF14842">
    <property type="entry name" value="FliG_N"/>
    <property type="match status" value="1"/>
</dbReference>
<accession>A0A109ZYF9</accession>
<dbReference type="OrthoDB" id="9780302at2"/>
<evidence type="ECO:0000256" key="10">
    <source>
        <dbReference type="ARBA" id="ARBA00025598"/>
    </source>
</evidence>
<name>A0A109ZYF9_9BRAD</name>
<comment type="similarity">
    <text evidence="3">Belongs to the FliG family.</text>
</comment>
<evidence type="ECO:0000256" key="2">
    <source>
        <dbReference type="ARBA" id="ARBA00004413"/>
    </source>
</evidence>
<comment type="function">
    <text evidence="10">FliG is one of three proteins (FliG, FliN, FliM) that forms the rotor-mounted switch complex (C ring), located at the base of the basal body. This complex interacts with the CheY and CheZ chemotaxis proteins, in addition to contacting components of the motor that determine the direction of flagellar rotation.</text>
</comment>
<dbReference type="PANTHER" id="PTHR30534:SF0">
    <property type="entry name" value="FLAGELLAR MOTOR SWITCH PROTEIN FLIG"/>
    <property type="match status" value="1"/>
</dbReference>
<dbReference type="InterPro" id="IPR032779">
    <property type="entry name" value="FliG_M"/>
</dbReference>
<dbReference type="Pfam" id="PF01706">
    <property type="entry name" value="FliG_C"/>
    <property type="match status" value="1"/>
</dbReference>
<keyword evidence="8" id="KW-0472">Membrane</keyword>
<organism evidence="14">
    <name type="scientific">Tardiphaga robiniae</name>
    <dbReference type="NCBI Taxonomy" id="943830"/>
    <lineage>
        <taxon>Bacteria</taxon>
        <taxon>Pseudomonadati</taxon>
        <taxon>Pseudomonadota</taxon>
        <taxon>Alphaproteobacteria</taxon>
        <taxon>Hyphomicrobiales</taxon>
        <taxon>Nitrobacteraceae</taxon>
        <taxon>Tardiphaga</taxon>
    </lineage>
</organism>
<dbReference type="SUPFAM" id="SSF48029">
    <property type="entry name" value="FliG"/>
    <property type="match status" value="2"/>
</dbReference>
<reference evidence="14" key="1">
    <citation type="submission" date="2015-10" db="EMBL/GenBank/DDBJ databases">
        <title>Evolution marks in rhizobial microsymbionts genomes from the relict species Vavilovia formosa (Stev.) Fed.</title>
        <authorList>
            <person name="Kopat V."/>
        </authorList>
    </citation>
    <scope>NUCLEOTIDE SEQUENCE</scope>
    <source>
        <strain evidence="14">Vaf-07</strain>
    </source>
</reference>
<evidence type="ECO:0000259" key="11">
    <source>
        <dbReference type="Pfam" id="PF01706"/>
    </source>
</evidence>
<evidence type="ECO:0000256" key="9">
    <source>
        <dbReference type="ARBA" id="ARBA00023143"/>
    </source>
</evidence>
<evidence type="ECO:0000259" key="12">
    <source>
        <dbReference type="Pfam" id="PF14841"/>
    </source>
</evidence>
<dbReference type="PRINTS" id="PR00954">
    <property type="entry name" value="FLGMOTORFLIG"/>
</dbReference>
<keyword evidence="14" id="KW-0282">Flagellum</keyword>
<evidence type="ECO:0000256" key="8">
    <source>
        <dbReference type="ARBA" id="ARBA00023136"/>
    </source>
</evidence>
<feature type="domain" description="Flagellar motor switch protein FliG C-terminal" evidence="11">
    <location>
        <begin position="228"/>
        <end position="334"/>
    </location>
</feature>
<comment type="subcellular location">
    <subcellularLocation>
        <location evidence="1">Bacterial flagellum basal body</location>
    </subcellularLocation>
    <subcellularLocation>
        <location evidence="2">Cell membrane</location>
        <topology evidence="2">Peripheral membrane protein</topology>
        <orientation evidence="2">Cytoplasmic side</orientation>
    </subcellularLocation>
</comment>
<dbReference type="STRING" id="943830.A4A58_03800"/>
<dbReference type="AlphaFoldDB" id="A0A109ZYF9"/>
<keyword evidence="6" id="KW-0145">Chemotaxis</keyword>
<keyword evidence="16" id="KW-1185">Reference proteome</keyword>
<dbReference type="RefSeq" id="WP_068729897.1">
    <property type="nucleotide sequence ID" value="NZ_LVYV01000001.1"/>
</dbReference>
<dbReference type="InterPro" id="IPR000090">
    <property type="entry name" value="Flg_Motor_Flig"/>
</dbReference>
<sequence length="345" mass="38312">MAFNAPAKRAGTSIKPLGGTEKAAALLLAMGRELSGGLLREFDPEEIKLVTRAAAELKPISGPELEAIIEEFAQNFSEGPNIFGTVGELEKLLNGVLPPEQITDIISEVLGNKTKSVWERISLVSESLLANYLLKEHPQTAALILSRVKPACAARVMSHLPPDIRHDLMRRMLSLKPVVEDAMSIIEKTMHEDFMINFARNLASDTYPRMADIINKMERTQMEESLKNLTESRPKSAEILKGMLFTFDDIVNLTAKARMLIFDQVPTDRVVMALKGSDTTFRELILSSLASRTRRLVDHELANGIPANQREILDARRAITDLALDMAGRGEIELNPDQEDQPVFT</sequence>
<dbReference type="EMBL" id="LVYV01000001">
    <property type="protein sequence ID" value="KZD25543.1"/>
    <property type="molecule type" value="Genomic_DNA"/>
</dbReference>
<evidence type="ECO:0000313" key="14">
    <source>
        <dbReference type="EMBL" id="AMH39583.1"/>
    </source>
</evidence>
<evidence type="ECO:0000256" key="3">
    <source>
        <dbReference type="ARBA" id="ARBA00010299"/>
    </source>
</evidence>
<dbReference type="EMBL" id="KT955714">
    <property type="protein sequence ID" value="AMH39583.1"/>
    <property type="molecule type" value="Genomic_DNA"/>
</dbReference>
<dbReference type="InterPro" id="IPR028263">
    <property type="entry name" value="FliG_N"/>
</dbReference>
<feature type="domain" description="Flagellar motor switch protein FliG middle" evidence="12">
    <location>
        <begin position="128"/>
        <end position="195"/>
    </location>
</feature>
<proteinExistence type="inferred from homology"/>
<evidence type="ECO:0000256" key="5">
    <source>
        <dbReference type="ARBA" id="ARBA00022475"/>
    </source>
</evidence>
<keyword evidence="7" id="KW-0283">Flagellar rotation</keyword>
<feature type="domain" description="Flagellar motor switch protein FliG N-terminal" evidence="13">
    <location>
        <begin position="17"/>
        <end position="118"/>
    </location>
</feature>
<dbReference type="GO" id="GO:0071973">
    <property type="term" value="P:bacterial-type flagellum-dependent cell motility"/>
    <property type="evidence" value="ECO:0007669"/>
    <property type="project" value="InterPro"/>
</dbReference>
<dbReference type="InterPro" id="IPR011002">
    <property type="entry name" value="FliG_a-hlx"/>
</dbReference>
<dbReference type="PANTHER" id="PTHR30534">
    <property type="entry name" value="FLAGELLAR MOTOR SWITCH PROTEIN FLIG"/>
    <property type="match status" value="1"/>
</dbReference>
<evidence type="ECO:0000313" key="15">
    <source>
        <dbReference type="EMBL" id="KZD25543.1"/>
    </source>
</evidence>
<evidence type="ECO:0000256" key="4">
    <source>
        <dbReference type="ARBA" id="ARBA00021870"/>
    </source>
</evidence>
<evidence type="ECO:0000259" key="13">
    <source>
        <dbReference type="Pfam" id="PF14842"/>
    </source>
</evidence>
<dbReference type="Pfam" id="PF14841">
    <property type="entry name" value="FliG_M"/>
    <property type="match status" value="1"/>
</dbReference>
<evidence type="ECO:0000256" key="6">
    <source>
        <dbReference type="ARBA" id="ARBA00022500"/>
    </source>
</evidence>
<dbReference type="Proteomes" id="UP000076574">
    <property type="component" value="Unassembled WGS sequence"/>
</dbReference>
<protein>
    <recommendedName>
        <fullName evidence="4">Flagellar motor switch protein FliG</fullName>
    </recommendedName>
</protein>
<keyword evidence="14" id="KW-0969">Cilium</keyword>
<evidence type="ECO:0000256" key="7">
    <source>
        <dbReference type="ARBA" id="ARBA00022779"/>
    </source>
</evidence>
<evidence type="ECO:0000313" key="16">
    <source>
        <dbReference type="Proteomes" id="UP000076574"/>
    </source>
</evidence>
<dbReference type="GO" id="GO:0006935">
    <property type="term" value="P:chemotaxis"/>
    <property type="evidence" value="ECO:0007669"/>
    <property type="project" value="UniProtKB-KW"/>
</dbReference>
<keyword evidence="14" id="KW-0966">Cell projection</keyword>
<dbReference type="GO" id="GO:0003774">
    <property type="term" value="F:cytoskeletal motor activity"/>
    <property type="evidence" value="ECO:0007669"/>
    <property type="project" value="InterPro"/>
</dbReference>
<dbReference type="GO" id="GO:0009425">
    <property type="term" value="C:bacterial-type flagellum basal body"/>
    <property type="evidence" value="ECO:0007669"/>
    <property type="project" value="UniProtKB-SubCell"/>
</dbReference>
<evidence type="ECO:0000256" key="1">
    <source>
        <dbReference type="ARBA" id="ARBA00004117"/>
    </source>
</evidence>